<dbReference type="OrthoDB" id="338622at2759"/>
<dbReference type="SUPFAM" id="SSF69322">
    <property type="entry name" value="Tricorn protease domain 2"/>
    <property type="match status" value="1"/>
</dbReference>
<dbReference type="InterPro" id="IPR001680">
    <property type="entry name" value="WD40_rpt"/>
</dbReference>
<proteinExistence type="predicted"/>
<dbReference type="InterPro" id="IPR036322">
    <property type="entry name" value="WD40_repeat_dom_sf"/>
</dbReference>
<dbReference type="WBParaSite" id="HDID_0000768501-mRNA-1">
    <property type="protein sequence ID" value="HDID_0000768501-mRNA-1"/>
    <property type="gene ID" value="HDID_0000768501"/>
</dbReference>
<accession>A0A158QEN4</accession>
<keyword evidence="1" id="KW-0853">WD repeat</keyword>
<dbReference type="PANTHER" id="PTHR44099">
    <property type="entry name" value="RABCONNECTIN-3B, ISOFORM A"/>
    <property type="match status" value="1"/>
</dbReference>
<dbReference type="EMBL" id="UYSG01010964">
    <property type="protein sequence ID" value="VDL60001.1"/>
    <property type="molecule type" value="Genomic_DNA"/>
</dbReference>
<dbReference type="Gene3D" id="2.130.10.10">
    <property type="entry name" value="YVTN repeat-like/Quinoprotein amine dehydrogenase"/>
    <property type="match status" value="3"/>
</dbReference>
<dbReference type="Pfam" id="PF00400">
    <property type="entry name" value="WD40"/>
    <property type="match status" value="2"/>
</dbReference>
<dbReference type="SMART" id="SM00320">
    <property type="entry name" value="WD40"/>
    <property type="match status" value="5"/>
</dbReference>
<evidence type="ECO:0000313" key="5">
    <source>
        <dbReference type="WBParaSite" id="HDID_0000768501-mRNA-1"/>
    </source>
</evidence>
<sequence>MCVGHTGSIKNLGHARCDEKPSDSYFFSHSSTNELAIWNWEDGTCMDIRIDQNYRHTRIKSFQPKFTDGRLLFCSGQYPCIVVMHAMQLSNLYVLSSNSHPNWIQDFALFTHTHLQQEVVLGVSNSAVVTVWTLTGKETLNSTNFEHESRMVDTKSNILQIHCCQQLPRLVLLICVDEWRILDAYDCSTLAVQNKSNKREKFTGGSFFSRDYIAIFTNIGEALIYRLSEDIFSKIGGGIQAPSSKTKLVVKLKANDEPHLIKPIRSLFQYIPVSRISKPGLFRIGASDSSVAAFICGRSDGQLCVWSLTTDQLVDPDKYVLEIQPFMQTKLSEVWQDITENFPNEPGFFNPTNSPNEVVTCCILAYLSTNVGHKVLPPLLIRGTSDGDIIISSTSNSTIHRFKAHKGAVLSLLHPFSFTMERADFLPGLLLSGGKDFAVRMWDLEAILNKEEQETLPLGTFYNHAGPIISLTVGPMKSPFSSGIVLTTADDGTVSVISPNSKRTLVVARTASGGSANTSGTVHAVSWRLAEMMLLVLSTDGSLAIWDIHTGQLERIETGPTAMRLFNTGSDLFVTGSLPPPTPLMAFSPANQSASAASVVHRTAPGRLMPRNRGGAAGKTFLPPLVLQSVGANLFGGPAAFVFHFDPEAIISNILANAVNPQDKENGVVKNPLCLRDCGNILKYLLSVIYPWSNGEYDGLMLEALQLSTCPQKPQYGCLSIAGFLTLQFPSLNDKTITTIIDDHYSSKINTIIYLVLIAIADALSCSPSDRLSQIFPPLTIPIETLLQHSIFSPPSVGLLRQMRLHSLLARWQTKLVYQKPIIYYIQIRQSARTLIFAYLDALSEEERRALASQWTAYLPETNHHVAESNPSECDQCEENPSSQGTTDSQIALDCCEKEDLLKISIRLENGVFDSFAIGPMKSLTASSVHHYRIVNCAILTLAALVTRVESQHLNPSLAARDLCVEFNYPSTSSAASLSPYYDSVPPDVKVASSLLNEEVLRNLANALMRYLDMDSYSYVKQPLTAQVSPLRRTAIDFLGRGILLWEPYLDIFRLLDSLLSLIADEGKELNDLQLGEVFNEQQDVARACRQALWRLAFTRPHLIILTLSLMLRRLGPQTLNAMLTAVASSTNVAGISGGDGSQKILRVVVSSPALAAPILSGEALPKVKHQGLNPQITNHLAAPGMRNDNSWNPQAPGYVIPLIRAASEVLRVLTELTSRRGLEMTPILPELVEIVLVCVNRTKLKERGLNSVFPILQQFHSVASHTRAQKVCVGGLNGKLIFFDFKSGRYHTVESAHKAPITAVCFNLDGRQLASYSMLENVMKIWQLSSTGLFGIGTQHVKPINAYPVRPFQCPGGISGTPPDPSEIVLSWTETAVVNILHSDVLIRTVPLSN</sequence>
<dbReference type="PANTHER" id="PTHR44099:SF4">
    <property type="entry name" value="RABCONNECTIN-3B, ISOFORM A"/>
    <property type="match status" value="1"/>
</dbReference>
<evidence type="ECO:0000256" key="2">
    <source>
        <dbReference type="SAM" id="MobiDB-lite"/>
    </source>
</evidence>
<evidence type="ECO:0000313" key="3">
    <source>
        <dbReference type="EMBL" id="VDL60001.1"/>
    </source>
</evidence>
<dbReference type="InterPro" id="IPR049916">
    <property type="entry name" value="WDR72-like"/>
</dbReference>
<dbReference type="Proteomes" id="UP000274504">
    <property type="component" value="Unassembled WGS sequence"/>
</dbReference>
<dbReference type="SUPFAM" id="SSF50978">
    <property type="entry name" value="WD40 repeat-like"/>
    <property type="match status" value="2"/>
</dbReference>
<dbReference type="STRING" id="6216.A0A158QEN4"/>
<dbReference type="GO" id="GO:0005737">
    <property type="term" value="C:cytoplasm"/>
    <property type="evidence" value="ECO:0007669"/>
    <property type="project" value="TreeGrafter"/>
</dbReference>
<dbReference type="InterPro" id="IPR015943">
    <property type="entry name" value="WD40/YVTN_repeat-like_dom_sf"/>
</dbReference>
<name>A0A158QEN4_HYMDI</name>
<gene>
    <name evidence="3" type="ORF">HDID_LOCUS7683</name>
</gene>
<evidence type="ECO:0000313" key="4">
    <source>
        <dbReference type="Proteomes" id="UP000274504"/>
    </source>
</evidence>
<feature type="repeat" description="WD" evidence="1">
    <location>
        <begin position="515"/>
        <end position="556"/>
    </location>
</feature>
<reference evidence="5" key="1">
    <citation type="submission" date="2016-04" db="UniProtKB">
        <authorList>
            <consortium name="WormBaseParasite"/>
        </authorList>
    </citation>
    <scope>IDENTIFICATION</scope>
</reference>
<evidence type="ECO:0000256" key="1">
    <source>
        <dbReference type="PROSITE-ProRule" id="PRU00221"/>
    </source>
</evidence>
<organism evidence="5">
    <name type="scientific">Hymenolepis diminuta</name>
    <name type="common">Rat tapeworm</name>
    <dbReference type="NCBI Taxonomy" id="6216"/>
    <lineage>
        <taxon>Eukaryota</taxon>
        <taxon>Metazoa</taxon>
        <taxon>Spiralia</taxon>
        <taxon>Lophotrochozoa</taxon>
        <taxon>Platyhelminthes</taxon>
        <taxon>Cestoda</taxon>
        <taxon>Eucestoda</taxon>
        <taxon>Cyclophyllidea</taxon>
        <taxon>Hymenolepididae</taxon>
        <taxon>Hymenolepis</taxon>
    </lineage>
</organism>
<reference evidence="3 4" key="2">
    <citation type="submission" date="2018-11" db="EMBL/GenBank/DDBJ databases">
        <authorList>
            <consortium name="Pathogen Informatics"/>
        </authorList>
    </citation>
    <scope>NUCLEOTIDE SEQUENCE [LARGE SCALE GENOMIC DNA]</scope>
</reference>
<dbReference type="PROSITE" id="PS50082">
    <property type="entry name" value="WD_REPEATS_2"/>
    <property type="match status" value="1"/>
</dbReference>
<feature type="region of interest" description="Disordered" evidence="2">
    <location>
        <begin position="869"/>
        <end position="888"/>
    </location>
</feature>
<protein>
    <submittedName>
        <fullName evidence="5">WD_REPEATS_REGION domain-containing protein</fullName>
    </submittedName>
</protein>